<name>A0A2J5HN03_9EURO</name>
<keyword evidence="1" id="KW-0812">Transmembrane</keyword>
<evidence type="ECO:0000313" key="2">
    <source>
        <dbReference type="EMBL" id="PLN78447.1"/>
    </source>
</evidence>
<feature type="transmembrane region" description="Helical" evidence="1">
    <location>
        <begin position="24"/>
        <end position="42"/>
    </location>
</feature>
<keyword evidence="1" id="KW-1133">Transmembrane helix</keyword>
<keyword evidence="1" id="KW-0472">Membrane</keyword>
<evidence type="ECO:0000313" key="3">
    <source>
        <dbReference type="Proteomes" id="UP000235023"/>
    </source>
</evidence>
<dbReference type="EMBL" id="KZ559576">
    <property type="protein sequence ID" value="PLN78447.1"/>
    <property type="molecule type" value="Genomic_DNA"/>
</dbReference>
<protein>
    <submittedName>
        <fullName evidence="2">Uncharacterized protein</fullName>
    </submittedName>
</protein>
<evidence type="ECO:0000256" key="1">
    <source>
        <dbReference type="SAM" id="Phobius"/>
    </source>
</evidence>
<organism evidence="2 3">
    <name type="scientific">Aspergillus taichungensis</name>
    <dbReference type="NCBI Taxonomy" id="482145"/>
    <lineage>
        <taxon>Eukaryota</taxon>
        <taxon>Fungi</taxon>
        <taxon>Dikarya</taxon>
        <taxon>Ascomycota</taxon>
        <taxon>Pezizomycotina</taxon>
        <taxon>Eurotiomycetes</taxon>
        <taxon>Eurotiomycetidae</taxon>
        <taxon>Eurotiales</taxon>
        <taxon>Aspergillaceae</taxon>
        <taxon>Aspergillus</taxon>
        <taxon>Aspergillus subgen. Circumdati</taxon>
    </lineage>
</organism>
<dbReference type="Proteomes" id="UP000235023">
    <property type="component" value="Unassembled WGS sequence"/>
</dbReference>
<keyword evidence="3" id="KW-1185">Reference proteome</keyword>
<sequence>MGTSHDPQYNGTCTAYCEFMSLNVRALAVVFGLLADWILTSLDHESLTKSQRIHYQRQCLDRACQPHYQSWEDRLAKIASGKRSEVSFRHPSHVLAHFSCVQIRNQSAQ</sequence>
<gene>
    <name evidence="2" type="ORF">BDW42DRAFT_143358</name>
</gene>
<reference evidence="3" key="1">
    <citation type="submission" date="2017-12" db="EMBL/GenBank/DDBJ databases">
        <authorList>
            <consortium name="DOE Joint Genome Institute"/>
            <person name="Mondo S.J."/>
            <person name="Kjaerbolling I."/>
            <person name="Vesth T.C."/>
            <person name="Frisvad J.C."/>
            <person name="Nybo J.L."/>
            <person name="Theobald S."/>
            <person name="Kuo A."/>
            <person name="Bowyer P."/>
            <person name="Matsuda Y."/>
            <person name="Lyhne E.K."/>
            <person name="Kogle M.E."/>
            <person name="Clum A."/>
            <person name="Lipzen A."/>
            <person name="Salamov A."/>
            <person name="Ngan C.Y."/>
            <person name="Daum C."/>
            <person name="Chiniquy J."/>
            <person name="Barry K."/>
            <person name="LaButti K."/>
            <person name="Haridas S."/>
            <person name="Simmons B.A."/>
            <person name="Magnuson J.K."/>
            <person name="Mortensen U.H."/>
            <person name="Larsen T.O."/>
            <person name="Grigoriev I.V."/>
            <person name="Baker S.E."/>
            <person name="Andersen M.R."/>
            <person name="Nordberg H.P."/>
            <person name="Cantor M.N."/>
            <person name="Hua S.X."/>
        </authorList>
    </citation>
    <scope>NUCLEOTIDE SEQUENCE [LARGE SCALE GENOMIC DNA]</scope>
    <source>
        <strain evidence="3">IBT 19404</strain>
    </source>
</reference>
<dbReference type="AlphaFoldDB" id="A0A2J5HN03"/>
<proteinExistence type="predicted"/>
<accession>A0A2J5HN03</accession>